<dbReference type="GO" id="GO:0015293">
    <property type="term" value="F:symporter activity"/>
    <property type="evidence" value="ECO:0007669"/>
    <property type="project" value="UniProtKB-KW"/>
</dbReference>
<dbReference type="GO" id="GO:0009734">
    <property type="term" value="P:auxin-activated signaling pathway"/>
    <property type="evidence" value="ECO:0007669"/>
    <property type="project" value="UniProtKB-KW"/>
</dbReference>
<evidence type="ECO:0000256" key="11">
    <source>
        <dbReference type="SAM" id="Phobius"/>
    </source>
</evidence>
<proteinExistence type="inferred from homology"/>
<feature type="domain" description="Amino acid transporter transmembrane" evidence="12">
    <location>
        <begin position="332"/>
        <end position="513"/>
    </location>
</feature>
<evidence type="ECO:0000256" key="7">
    <source>
        <dbReference type="ARBA" id="ARBA00022989"/>
    </source>
</evidence>
<organism evidence="13 14">
    <name type="scientific">Salix dunnii</name>
    <dbReference type="NCBI Taxonomy" id="1413687"/>
    <lineage>
        <taxon>Eukaryota</taxon>
        <taxon>Viridiplantae</taxon>
        <taxon>Streptophyta</taxon>
        <taxon>Embryophyta</taxon>
        <taxon>Tracheophyta</taxon>
        <taxon>Spermatophyta</taxon>
        <taxon>Magnoliopsida</taxon>
        <taxon>eudicotyledons</taxon>
        <taxon>Gunneridae</taxon>
        <taxon>Pentapetalae</taxon>
        <taxon>rosids</taxon>
        <taxon>fabids</taxon>
        <taxon>Malpighiales</taxon>
        <taxon>Salicaceae</taxon>
        <taxon>Saliceae</taxon>
        <taxon>Salix</taxon>
    </lineage>
</organism>
<keyword evidence="5" id="KW-0769">Symport</keyword>
<keyword evidence="9" id="KW-0927">Auxin signaling pathway</keyword>
<dbReference type="GO" id="GO:0006865">
    <property type="term" value="P:amino acid transport"/>
    <property type="evidence" value="ECO:0007669"/>
    <property type="project" value="UniProtKB-KW"/>
</dbReference>
<evidence type="ECO:0000313" key="14">
    <source>
        <dbReference type="Proteomes" id="UP000657918"/>
    </source>
</evidence>
<evidence type="ECO:0000256" key="3">
    <source>
        <dbReference type="ARBA" id="ARBA00022448"/>
    </source>
</evidence>
<keyword evidence="6" id="KW-0029">Amino-acid transport</keyword>
<name>A0A835MYW5_9ROSI</name>
<keyword evidence="4 11" id="KW-0812">Transmembrane</keyword>
<keyword evidence="14" id="KW-1185">Reference proteome</keyword>
<keyword evidence="8 11" id="KW-0472">Membrane</keyword>
<comment type="function">
    <text evidence="10">Carrier protein involved in proton-driven auxin influx. Mediates the formation of auxin gradient from developing leaves (site of auxin biosynthesis) to tips by contributing to the loading of auxin in vascular tissues and facilitating acropetal (base to tip) auxin transport within inner tissues of the root apex, and basipetal (tip to base) auxin transport within outer tissues of the root apex. May be involved in lateral roots and nodules formation.</text>
</comment>
<protein>
    <recommendedName>
        <fullName evidence="12">Amino acid transporter transmembrane domain-containing protein</fullName>
    </recommendedName>
</protein>
<sequence length="529" mass="58070">MEVNGDGTGSSTRPRKVIDEENLAVEIPETAHQISSVRSGCLSKNRTRLLGFNSLGCYCANEVVPLSKRKPGLDEIIEFPAVGHSVLEFTDSWFQVGFVLTTGINSAYVLGYSGAVMVPLGWIPGVLGLIIATAISLYANSLIAKLHEFGGRRHIRYRDLAGFIYGRKAYALTWGLQYVNLFMINTGYIILAGSALKAVYALFSDDHVMKLPYFIALSGFVCALFAMSIPHLSALRLWLGVSTVFSLIYIVVAFVLSLKDGIEAPARDYSIPGTTQSKIFTTIGASANLVFAFNTGMLPEIQVVGYVRFIFPFSVVFMPPKLTRHLVSNLNQATIKQPVVSNMMKSLYFQFTAGVLPMYAVTFIGYWAYGSSTSTYLLSSVTGPVWVKALANIAAFLQTVIALHIFASPMYEYLDTRFGITGSPFSIRNLSFRVGVRGGYLAISTLVAALLPFLGDFMSLTGAISTFPLTFILANHMYLKAKNNKLTSLQKLWHWLNVYFFGLMSIAAAVSALRLIAVDSKTYHIFADL</sequence>
<evidence type="ECO:0000256" key="2">
    <source>
        <dbReference type="ARBA" id="ARBA00005590"/>
    </source>
</evidence>
<feature type="transmembrane region" description="Helical" evidence="11">
    <location>
        <begin position="235"/>
        <end position="258"/>
    </location>
</feature>
<dbReference type="OrthoDB" id="40134at2759"/>
<feature type="transmembrane region" description="Helical" evidence="11">
    <location>
        <begin position="498"/>
        <end position="517"/>
    </location>
</feature>
<evidence type="ECO:0000313" key="13">
    <source>
        <dbReference type="EMBL" id="KAF9674648.1"/>
    </source>
</evidence>
<evidence type="ECO:0000256" key="9">
    <source>
        <dbReference type="ARBA" id="ARBA00023294"/>
    </source>
</evidence>
<reference evidence="13 14" key="1">
    <citation type="submission" date="2020-10" db="EMBL/GenBank/DDBJ databases">
        <title>Plant Genome Project.</title>
        <authorList>
            <person name="Zhang R.-G."/>
        </authorList>
    </citation>
    <scope>NUCLEOTIDE SEQUENCE [LARGE SCALE GENOMIC DNA]</scope>
    <source>
        <strain evidence="13">FAFU-HL-1</strain>
        <tissue evidence="13">Leaf</tissue>
    </source>
</reference>
<feature type="transmembrane region" description="Helical" evidence="11">
    <location>
        <begin position="279"/>
        <end position="297"/>
    </location>
</feature>
<dbReference type="Proteomes" id="UP000657918">
    <property type="component" value="Unassembled WGS sequence"/>
</dbReference>
<keyword evidence="7 11" id="KW-1133">Transmembrane helix</keyword>
<evidence type="ECO:0000259" key="12">
    <source>
        <dbReference type="Pfam" id="PF01490"/>
    </source>
</evidence>
<feature type="transmembrane region" description="Helical" evidence="11">
    <location>
        <begin position="434"/>
        <end position="454"/>
    </location>
</feature>
<comment type="similarity">
    <text evidence="2">Belongs to the amino acid/polyamine transporter 2 family. Amino acid/auxin permease (AAAP) (TC 2.A.18.1) subfamily.</text>
</comment>
<evidence type="ECO:0000256" key="5">
    <source>
        <dbReference type="ARBA" id="ARBA00022847"/>
    </source>
</evidence>
<feature type="transmembrane region" description="Helical" evidence="11">
    <location>
        <begin position="178"/>
        <end position="199"/>
    </location>
</feature>
<comment type="subcellular location">
    <subcellularLocation>
        <location evidence="1">Endomembrane system</location>
        <topology evidence="1">Multi-pass membrane protein</topology>
    </subcellularLocation>
</comment>
<evidence type="ECO:0000256" key="10">
    <source>
        <dbReference type="ARBA" id="ARBA00045588"/>
    </source>
</evidence>
<feature type="transmembrane region" description="Helical" evidence="11">
    <location>
        <begin position="389"/>
        <end position="414"/>
    </location>
</feature>
<feature type="domain" description="Amino acid transporter transmembrane" evidence="12">
    <location>
        <begin position="91"/>
        <end position="302"/>
    </location>
</feature>
<feature type="transmembrane region" description="Helical" evidence="11">
    <location>
        <begin position="347"/>
        <end position="369"/>
    </location>
</feature>
<feature type="transmembrane region" description="Helical" evidence="11">
    <location>
        <begin position="93"/>
        <end position="113"/>
    </location>
</feature>
<dbReference type="InterPro" id="IPR013057">
    <property type="entry name" value="AA_transpt_TM"/>
</dbReference>
<feature type="transmembrane region" description="Helical" evidence="11">
    <location>
        <begin position="120"/>
        <end position="139"/>
    </location>
</feature>
<evidence type="ECO:0000256" key="6">
    <source>
        <dbReference type="ARBA" id="ARBA00022970"/>
    </source>
</evidence>
<dbReference type="EMBL" id="JADGMS010000010">
    <property type="protein sequence ID" value="KAF9674648.1"/>
    <property type="molecule type" value="Genomic_DNA"/>
</dbReference>
<dbReference type="Pfam" id="PF01490">
    <property type="entry name" value="Aa_trans"/>
    <property type="match status" value="2"/>
</dbReference>
<keyword evidence="3" id="KW-0813">Transport</keyword>
<feature type="transmembrane region" description="Helical" evidence="11">
    <location>
        <begin position="460"/>
        <end position="478"/>
    </location>
</feature>
<dbReference type="AlphaFoldDB" id="A0A835MYW5"/>
<comment type="caution">
    <text evidence="13">The sequence shown here is derived from an EMBL/GenBank/DDBJ whole genome shotgun (WGS) entry which is preliminary data.</text>
</comment>
<evidence type="ECO:0000256" key="8">
    <source>
        <dbReference type="ARBA" id="ARBA00023136"/>
    </source>
</evidence>
<evidence type="ECO:0000256" key="4">
    <source>
        <dbReference type="ARBA" id="ARBA00022692"/>
    </source>
</evidence>
<accession>A0A835MYW5</accession>
<dbReference type="PANTHER" id="PTHR48017">
    <property type="entry name" value="OS05G0424000 PROTEIN-RELATED"/>
    <property type="match status" value="1"/>
</dbReference>
<evidence type="ECO:0000256" key="1">
    <source>
        <dbReference type="ARBA" id="ARBA00004127"/>
    </source>
</evidence>
<feature type="transmembrane region" description="Helical" evidence="11">
    <location>
        <begin position="211"/>
        <end position="229"/>
    </location>
</feature>
<gene>
    <name evidence="13" type="ORF">SADUNF_Sadunf10G0148700</name>
</gene>
<dbReference type="GO" id="GO:0012505">
    <property type="term" value="C:endomembrane system"/>
    <property type="evidence" value="ECO:0007669"/>
    <property type="project" value="UniProtKB-SubCell"/>
</dbReference>